<proteinExistence type="predicted"/>
<dbReference type="AlphaFoldDB" id="A0A2M9FWL9"/>
<evidence type="ECO:0000313" key="2">
    <source>
        <dbReference type="Proteomes" id="UP000229498"/>
    </source>
</evidence>
<reference evidence="1 2" key="1">
    <citation type="submission" date="2017-11" db="EMBL/GenBank/DDBJ databases">
        <title>Draft genome sequence of Rhizobiales bacterium SY3-13.</title>
        <authorList>
            <person name="Sun C."/>
        </authorList>
    </citation>
    <scope>NUCLEOTIDE SEQUENCE [LARGE SCALE GENOMIC DNA]</scope>
    <source>
        <strain evidence="1 2">SY3-13</strain>
    </source>
</reference>
<comment type="caution">
    <text evidence="1">The sequence shown here is derived from an EMBL/GenBank/DDBJ whole genome shotgun (WGS) entry which is preliminary data.</text>
</comment>
<name>A0A2M9FWL9_9PROT</name>
<gene>
    <name evidence="1" type="ORF">CVT23_20485</name>
</gene>
<dbReference type="Proteomes" id="UP000229498">
    <property type="component" value="Unassembled WGS sequence"/>
</dbReference>
<evidence type="ECO:0000313" key="1">
    <source>
        <dbReference type="EMBL" id="PJK27852.1"/>
    </source>
</evidence>
<protein>
    <submittedName>
        <fullName evidence="1">Uncharacterized protein</fullName>
    </submittedName>
</protein>
<organism evidence="1 2">
    <name type="scientific">Minwuia thermotolerans</name>
    <dbReference type="NCBI Taxonomy" id="2056226"/>
    <lineage>
        <taxon>Bacteria</taxon>
        <taxon>Pseudomonadati</taxon>
        <taxon>Pseudomonadota</taxon>
        <taxon>Alphaproteobacteria</taxon>
        <taxon>Minwuiales</taxon>
        <taxon>Minwuiaceae</taxon>
        <taxon>Minwuia</taxon>
    </lineage>
</organism>
<sequence>MTATHDLTLRWTLANDSLDGSGVISLSNRLDAEAISASVVATRGRMMLEYARDNGGIGLTKSGALNRKFLAWAVEVFDWPGYEPAEVYAVNKVVDEIDYLPGWYLHEVMKRRTFMRKHKDRLLLSPAGREALDRPGLLQAELFPETFKGRYLPSLDAAFMGDFDLYFGLLLWQVRRATEGWASAREIFRAAVIPDDAIHELGGYRDAPIHGFHLRVLRFLTWFGVLEPAATDPRRFDADEFRYRATPLFDRFVHFHIAAGGGTDVPH</sequence>
<dbReference type="EMBL" id="PHIG01000054">
    <property type="protein sequence ID" value="PJK27852.1"/>
    <property type="molecule type" value="Genomic_DNA"/>
</dbReference>
<keyword evidence="2" id="KW-1185">Reference proteome</keyword>
<accession>A0A2M9FWL9</accession>